<dbReference type="Gene3D" id="2.70.40.10">
    <property type="match status" value="1"/>
</dbReference>
<sequence>MEMLIRRMEKDLPLPEYKTARAAAVDLYVRESAVVPPHSTFAFHLNLAIQLPPNHFGLMAARSSLFKRGLVLRNGIGIIDEDFAGDEDECRANIYNFTEEPVTVERGDRLVQLIVLPFDRVVWKEVDSLGNTNRGGIGTTGK</sequence>
<evidence type="ECO:0000256" key="5">
    <source>
        <dbReference type="ARBA" id="ARBA00047686"/>
    </source>
</evidence>
<dbReference type="InterPro" id="IPR008181">
    <property type="entry name" value="dUTPase"/>
</dbReference>
<dbReference type="Pfam" id="PF00692">
    <property type="entry name" value="dUTPase"/>
    <property type="match status" value="1"/>
</dbReference>
<evidence type="ECO:0000256" key="3">
    <source>
        <dbReference type="ARBA" id="ARBA00022801"/>
    </source>
</evidence>
<evidence type="ECO:0000256" key="2">
    <source>
        <dbReference type="ARBA" id="ARBA00012379"/>
    </source>
</evidence>
<reference evidence="7 8" key="1">
    <citation type="journal article" date="2016" name="Nat. Commun.">
        <title>Thousands of microbial genomes shed light on interconnected biogeochemical processes in an aquifer system.</title>
        <authorList>
            <person name="Anantharaman K."/>
            <person name="Brown C.T."/>
            <person name="Hug L.A."/>
            <person name="Sharon I."/>
            <person name="Castelle C.J."/>
            <person name="Probst A.J."/>
            <person name="Thomas B.C."/>
            <person name="Singh A."/>
            <person name="Wilkins M.J."/>
            <person name="Karaoz U."/>
            <person name="Brodie E.L."/>
            <person name="Williams K.H."/>
            <person name="Hubbard S.S."/>
            <person name="Banfield J.F."/>
        </authorList>
    </citation>
    <scope>NUCLEOTIDE SEQUENCE [LARGE SCALE GENOMIC DNA]</scope>
</reference>
<evidence type="ECO:0000256" key="4">
    <source>
        <dbReference type="ARBA" id="ARBA00023080"/>
    </source>
</evidence>
<accession>A0A1F6CIT5</accession>
<evidence type="ECO:0000313" key="8">
    <source>
        <dbReference type="Proteomes" id="UP000178815"/>
    </source>
</evidence>
<dbReference type="InterPro" id="IPR033704">
    <property type="entry name" value="dUTPase_trimeric"/>
</dbReference>
<dbReference type="InterPro" id="IPR036157">
    <property type="entry name" value="dUTPase-like_sf"/>
</dbReference>
<comment type="similarity">
    <text evidence="1">Belongs to the dUTPase family.</text>
</comment>
<protein>
    <recommendedName>
        <fullName evidence="2">dUTP diphosphatase</fullName>
        <ecNumber evidence="2">3.6.1.23</ecNumber>
    </recommendedName>
</protein>
<dbReference type="GO" id="GO:0000287">
    <property type="term" value="F:magnesium ion binding"/>
    <property type="evidence" value="ECO:0007669"/>
    <property type="project" value="InterPro"/>
</dbReference>
<proteinExistence type="inferred from homology"/>
<organism evidence="7 8">
    <name type="scientific">Candidatus Kaiserbacteria bacterium RIFCSPHIGHO2_01_FULL_53_31</name>
    <dbReference type="NCBI Taxonomy" id="1798481"/>
    <lineage>
        <taxon>Bacteria</taxon>
        <taxon>Candidatus Kaiseribacteriota</taxon>
    </lineage>
</organism>
<name>A0A1F6CIT5_9BACT</name>
<dbReference type="PANTHER" id="PTHR11241:SF0">
    <property type="entry name" value="DEOXYURIDINE 5'-TRIPHOSPHATE NUCLEOTIDOHYDROLASE"/>
    <property type="match status" value="1"/>
</dbReference>
<gene>
    <name evidence="7" type="ORF">A2678_00825</name>
</gene>
<dbReference type="GO" id="GO:0046081">
    <property type="term" value="P:dUTP catabolic process"/>
    <property type="evidence" value="ECO:0007669"/>
    <property type="project" value="InterPro"/>
</dbReference>
<dbReference type="EC" id="3.6.1.23" evidence="2"/>
<dbReference type="EMBL" id="MFKU01000004">
    <property type="protein sequence ID" value="OGG49156.1"/>
    <property type="molecule type" value="Genomic_DNA"/>
</dbReference>
<evidence type="ECO:0000259" key="6">
    <source>
        <dbReference type="Pfam" id="PF00692"/>
    </source>
</evidence>
<dbReference type="PANTHER" id="PTHR11241">
    <property type="entry name" value="DEOXYURIDINE 5'-TRIPHOSPHATE NUCLEOTIDOHYDROLASE"/>
    <property type="match status" value="1"/>
</dbReference>
<comment type="caution">
    <text evidence="7">The sequence shown here is derived from an EMBL/GenBank/DDBJ whole genome shotgun (WGS) entry which is preliminary data.</text>
</comment>
<feature type="domain" description="dUTPase-like" evidence="6">
    <location>
        <begin position="12"/>
        <end position="137"/>
    </location>
</feature>
<evidence type="ECO:0000313" key="7">
    <source>
        <dbReference type="EMBL" id="OGG49156.1"/>
    </source>
</evidence>
<dbReference type="Proteomes" id="UP000178815">
    <property type="component" value="Unassembled WGS sequence"/>
</dbReference>
<dbReference type="GO" id="GO:0006226">
    <property type="term" value="P:dUMP biosynthetic process"/>
    <property type="evidence" value="ECO:0007669"/>
    <property type="project" value="InterPro"/>
</dbReference>
<comment type="catalytic activity">
    <reaction evidence="5">
        <text>dUTP + H2O = dUMP + diphosphate + H(+)</text>
        <dbReference type="Rhea" id="RHEA:10248"/>
        <dbReference type="ChEBI" id="CHEBI:15377"/>
        <dbReference type="ChEBI" id="CHEBI:15378"/>
        <dbReference type="ChEBI" id="CHEBI:33019"/>
        <dbReference type="ChEBI" id="CHEBI:61555"/>
        <dbReference type="ChEBI" id="CHEBI:246422"/>
        <dbReference type="EC" id="3.6.1.23"/>
    </reaction>
</comment>
<dbReference type="AlphaFoldDB" id="A0A1F6CIT5"/>
<keyword evidence="4" id="KW-0546">Nucleotide metabolism</keyword>
<keyword evidence="3" id="KW-0378">Hydrolase</keyword>
<dbReference type="CDD" id="cd07557">
    <property type="entry name" value="trimeric_dUTPase"/>
    <property type="match status" value="1"/>
</dbReference>
<dbReference type="STRING" id="1798481.A2678_00825"/>
<dbReference type="SUPFAM" id="SSF51283">
    <property type="entry name" value="dUTPase-like"/>
    <property type="match status" value="1"/>
</dbReference>
<evidence type="ECO:0000256" key="1">
    <source>
        <dbReference type="ARBA" id="ARBA00006581"/>
    </source>
</evidence>
<dbReference type="GO" id="GO:0004170">
    <property type="term" value="F:dUTP diphosphatase activity"/>
    <property type="evidence" value="ECO:0007669"/>
    <property type="project" value="UniProtKB-EC"/>
</dbReference>
<dbReference type="InterPro" id="IPR029054">
    <property type="entry name" value="dUTPase-like"/>
</dbReference>